<protein>
    <recommendedName>
        <fullName evidence="8">Methylated-DNA--protein-cysteine methyltransferase</fullName>
        <ecNumber evidence="8">2.1.1.63</ecNumber>
    </recommendedName>
    <alternativeName>
        <fullName evidence="8">6-O-methylguanine-DNA methyltransferase</fullName>
        <shortName evidence="8">MGMT</shortName>
    </alternativeName>
    <alternativeName>
        <fullName evidence="8">O-6-methylguanine-DNA-alkyltransferase</fullName>
    </alternativeName>
</protein>
<comment type="catalytic activity">
    <reaction evidence="7 8">
        <text>a 6-O-methyl-2'-deoxyguanosine in DNA + L-cysteinyl-[protein] = S-methyl-L-cysteinyl-[protein] + a 2'-deoxyguanosine in DNA</text>
        <dbReference type="Rhea" id="RHEA:24000"/>
        <dbReference type="Rhea" id="RHEA-COMP:10131"/>
        <dbReference type="Rhea" id="RHEA-COMP:10132"/>
        <dbReference type="Rhea" id="RHEA-COMP:11367"/>
        <dbReference type="Rhea" id="RHEA-COMP:11368"/>
        <dbReference type="ChEBI" id="CHEBI:29950"/>
        <dbReference type="ChEBI" id="CHEBI:82612"/>
        <dbReference type="ChEBI" id="CHEBI:85445"/>
        <dbReference type="ChEBI" id="CHEBI:85448"/>
        <dbReference type="EC" id="2.1.1.63"/>
    </reaction>
</comment>
<evidence type="ECO:0000256" key="8">
    <source>
        <dbReference type="HAMAP-Rule" id="MF_00772"/>
    </source>
</evidence>
<keyword evidence="4 8" id="KW-0808">Transferase</keyword>
<keyword evidence="6 8" id="KW-0234">DNA repair</keyword>
<comment type="subcellular location">
    <subcellularLocation>
        <location evidence="8">Cytoplasm</location>
    </subcellularLocation>
</comment>
<dbReference type="Gene3D" id="3.30.160.70">
    <property type="entry name" value="Methylated DNA-protein cysteine methyltransferase domain"/>
    <property type="match status" value="1"/>
</dbReference>
<dbReference type="Pfam" id="PF01035">
    <property type="entry name" value="DNA_binding_1"/>
    <property type="match status" value="1"/>
</dbReference>
<comment type="miscellaneous">
    <text evidence="8">This enzyme catalyzes only one turnover and therefore is not strictly catalytic. According to one definition, an enzyme is a biocatalyst that acts repeatedly and over many reaction cycles.</text>
</comment>
<evidence type="ECO:0000256" key="5">
    <source>
        <dbReference type="ARBA" id="ARBA00022763"/>
    </source>
</evidence>
<dbReference type="Proteomes" id="UP001236652">
    <property type="component" value="Chromosome"/>
</dbReference>
<comment type="catalytic activity">
    <reaction evidence="1 8">
        <text>a 4-O-methyl-thymidine in DNA + L-cysteinyl-[protein] = a thymidine in DNA + S-methyl-L-cysteinyl-[protein]</text>
        <dbReference type="Rhea" id="RHEA:53428"/>
        <dbReference type="Rhea" id="RHEA-COMP:10131"/>
        <dbReference type="Rhea" id="RHEA-COMP:10132"/>
        <dbReference type="Rhea" id="RHEA-COMP:13555"/>
        <dbReference type="Rhea" id="RHEA-COMP:13556"/>
        <dbReference type="ChEBI" id="CHEBI:29950"/>
        <dbReference type="ChEBI" id="CHEBI:82612"/>
        <dbReference type="ChEBI" id="CHEBI:137386"/>
        <dbReference type="ChEBI" id="CHEBI:137387"/>
        <dbReference type="EC" id="2.1.1.63"/>
    </reaction>
</comment>
<dbReference type="Pfam" id="PF02870">
    <property type="entry name" value="Methyltransf_1N"/>
    <property type="match status" value="1"/>
</dbReference>
<dbReference type="InterPro" id="IPR023546">
    <property type="entry name" value="MGMT"/>
</dbReference>
<evidence type="ECO:0000256" key="6">
    <source>
        <dbReference type="ARBA" id="ARBA00023204"/>
    </source>
</evidence>
<dbReference type="InterPro" id="IPR008332">
    <property type="entry name" value="MethylG_MeTrfase_N"/>
</dbReference>
<organism evidence="11 12">
    <name type="scientific">Pontibacillus chungwhensis</name>
    <dbReference type="NCBI Taxonomy" id="265426"/>
    <lineage>
        <taxon>Bacteria</taxon>
        <taxon>Bacillati</taxon>
        <taxon>Bacillota</taxon>
        <taxon>Bacilli</taxon>
        <taxon>Bacillales</taxon>
        <taxon>Bacillaceae</taxon>
        <taxon>Pontibacillus</taxon>
    </lineage>
</organism>
<dbReference type="GO" id="GO:0032259">
    <property type="term" value="P:methylation"/>
    <property type="evidence" value="ECO:0007669"/>
    <property type="project" value="UniProtKB-KW"/>
</dbReference>
<dbReference type="InterPro" id="IPR036631">
    <property type="entry name" value="MGMT_N_sf"/>
</dbReference>
<dbReference type="CDD" id="cd06445">
    <property type="entry name" value="ATase"/>
    <property type="match status" value="1"/>
</dbReference>
<feature type="domain" description="Methylguanine DNA methyltransferase ribonuclease-like" evidence="10">
    <location>
        <begin position="21"/>
        <end position="101"/>
    </location>
</feature>
<keyword evidence="2 8" id="KW-0963">Cytoplasm</keyword>
<name>A0ABY8UZD0_9BACI</name>
<dbReference type="Gene3D" id="1.10.10.10">
    <property type="entry name" value="Winged helix-like DNA-binding domain superfamily/Winged helix DNA-binding domain"/>
    <property type="match status" value="1"/>
</dbReference>
<evidence type="ECO:0000313" key="12">
    <source>
        <dbReference type="Proteomes" id="UP001236652"/>
    </source>
</evidence>
<gene>
    <name evidence="11" type="ORF">QNI29_03295</name>
</gene>
<dbReference type="InterPro" id="IPR001497">
    <property type="entry name" value="MethylDNA_cys_MeTrfase_AS"/>
</dbReference>
<dbReference type="InterPro" id="IPR014048">
    <property type="entry name" value="MethylDNA_cys_MeTrfase_DNA-bd"/>
</dbReference>
<dbReference type="PANTHER" id="PTHR10815:SF5">
    <property type="entry name" value="METHYLATED-DNA--PROTEIN-CYSTEINE METHYLTRANSFERASE"/>
    <property type="match status" value="1"/>
</dbReference>
<feature type="domain" description="Methylated-DNA-[protein]-cysteine S-methyltransferase DNA binding" evidence="9">
    <location>
        <begin position="105"/>
        <end position="184"/>
    </location>
</feature>
<evidence type="ECO:0000256" key="3">
    <source>
        <dbReference type="ARBA" id="ARBA00022603"/>
    </source>
</evidence>
<evidence type="ECO:0000256" key="2">
    <source>
        <dbReference type="ARBA" id="ARBA00022490"/>
    </source>
</evidence>
<evidence type="ECO:0000259" key="10">
    <source>
        <dbReference type="Pfam" id="PF02870"/>
    </source>
</evidence>
<dbReference type="SUPFAM" id="SSF46767">
    <property type="entry name" value="Methylated DNA-protein cysteine methyltransferase, C-terminal domain"/>
    <property type="match status" value="1"/>
</dbReference>
<dbReference type="PROSITE" id="PS00374">
    <property type="entry name" value="MGMT"/>
    <property type="match status" value="1"/>
</dbReference>
<evidence type="ECO:0000313" key="11">
    <source>
        <dbReference type="EMBL" id="WIF98690.1"/>
    </source>
</evidence>
<comment type="function">
    <text evidence="8">Involved in the cellular defense against the biological effects of O6-methylguanine (O6-MeG) and O4-methylthymine (O4-MeT) in DNA. Repairs the methylated nucleobase in DNA by stoichiometrically transferring the methyl group to a cysteine residue in the enzyme. This is a suicide reaction: the enzyme is irreversibly inactivated.</text>
</comment>
<sequence length="190" mass="21521">MYNNRKSVVKEGINMTKGSFLYYDEMESPIGPLTLLATEKGLCRIDHGSLRDVESKQTTWARKYFLHIEYVHDPAQFKQLKKQLDEYFSNKRDHFEVQLDLYGTPFQQKVWKALADIPFGETRSYKDIALAIQAPKAVRAIGGAVNKNPLSIILPCHRVIGSNGALVGYAGGLERKEHLLDLEHQKAVSS</sequence>
<feature type="active site" description="Nucleophile; methyl group acceptor" evidence="8">
    <location>
        <position position="156"/>
    </location>
</feature>
<accession>A0ABY8UZD0</accession>
<dbReference type="SUPFAM" id="SSF53155">
    <property type="entry name" value="Methylated DNA-protein cysteine methyltransferase domain"/>
    <property type="match status" value="1"/>
</dbReference>
<keyword evidence="5 8" id="KW-0227">DNA damage</keyword>
<evidence type="ECO:0000256" key="7">
    <source>
        <dbReference type="ARBA" id="ARBA00049348"/>
    </source>
</evidence>
<evidence type="ECO:0000256" key="1">
    <source>
        <dbReference type="ARBA" id="ARBA00001286"/>
    </source>
</evidence>
<evidence type="ECO:0000256" key="4">
    <source>
        <dbReference type="ARBA" id="ARBA00022679"/>
    </source>
</evidence>
<dbReference type="HAMAP" id="MF_00772">
    <property type="entry name" value="OGT"/>
    <property type="match status" value="1"/>
</dbReference>
<proteinExistence type="inferred from homology"/>
<dbReference type="NCBIfam" id="TIGR00589">
    <property type="entry name" value="ogt"/>
    <property type="match status" value="1"/>
</dbReference>
<keyword evidence="12" id="KW-1185">Reference proteome</keyword>
<dbReference type="InterPro" id="IPR036388">
    <property type="entry name" value="WH-like_DNA-bd_sf"/>
</dbReference>
<dbReference type="PANTHER" id="PTHR10815">
    <property type="entry name" value="METHYLATED-DNA--PROTEIN-CYSTEINE METHYLTRANSFERASE"/>
    <property type="match status" value="1"/>
</dbReference>
<dbReference type="EMBL" id="CP126446">
    <property type="protein sequence ID" value="WIF98690.1"/>
    <property type="molecule type" value="Genomic_DNA"/>
</dbReference>
<dbReference type="GO" id="GO:0003908">
    <property type="term" value="F:methylated-DNA-[protein]-cysteine S-methyltransferase activity"/>
    <property type="evidence" value="ECO:0007669"/>
    <property type="project" value="UniProtKB-EC"/>
</dbReference>
<keyword evidence="3 8" id="KW-0489">Methyltransferase</keyword>
<dbReference type="EC" id="2.1.1.63" evidence="8"/>
<comment type="similarity">
    <text evidence="8">Belongs to the MGMT family.</text>
</comment>
<dbReference type="RefSeq" id="WP_284526765.1">
    <property type="nucleotide sequence ID" value="NZ_CP126446.1"/>
</dbReference>
<reference evidence="11 12" key="1">
    <citation type="submission" date="2023-05" db="EMBL/GenBank/DDBJ databases">
        <title>Comparative genomics reveals the evidence of polycyclic aromatic hydrocarbons degradation in moderately halophilic genus Pontibacillus.</title>
        <authorList>
            <person name="Yang H."/>
            <person name="Qian Z."/>
        </authorList>
    </citation>
    <scope>NUCLEOTIDE SEQUENCE [LARGE SCALE GENOMIC DNA]</scope>
    <source>
        <strain evidence="12">HN14</strain>
    </source>
</reference>
<evidence type="ECO:0000259" key="9">
    <source>
        <dbReference type="Pfam" id="PF01035"/>
    </source>
</evidence>
<dbReference type="InterPro" id="IPR036217">
    <property type="entry name" value="MethylDNA_cys_MeTrfase_DNAb"/>
</dbReference>